<protein>
    <recommendedName>
        <fullName evidence="1">Putative metallopeptidase domain-containing protein</fullName>
    </recommendedName>
</protein>
<accession>A0AAJ5F574</accession>
<dbReference type="Pfam" id="PF13203">
    <property type="entry name" value="DUF2201_N"/>
    <property type="match status" value="1"/>
</dbReference>
<sequence>MGLMGTSLADERAMQLRWSELNLGSMNGALEGIDLGDHWWNVPAGQWRQINAYSGEAGQSPIVISPAGWLVFNDRRRLDREREFNRRLYLHHLERAVHQVGLAHPLWALERAGGNWCTDGQREAELSAASALVAYSLIRSARGQEAERLALVPPGIPHMTDLTQALELLQSGTVRAADIEPHGPSLALSRRIPSGVAGRGPGRIEERLRSLERAANTGKCKLSEVDALRSFWQARREARQRGIHDQLRASIERVGTRTLDEVPGLREARAASPPPSRAQLAWRDFRESFPLLGPILAGMTLCEDPEVCRRLDIRIGAVAVERGVIYINPGAGLSLEEARFVIAHEALHVALGHHERRQGRDPELFNIACDLMINAWLTEMRFGVMPAGGCLDSDLAALGSAEAIYSKLARNVRLARRLQTLRGSGEDILDGDERYARLLNRAEQGSSVAHDHDSILLERLRRGLAEMEALQMRGLLPAGLDRLIRQRAAHGVPWRVELARYLGQHFRPGDTRRSYGRASRRQGSTPDLIRPACVVDQEREAQVLGVLIDTSGSMDERTLGLALGALSTTAQTLDIDLFRVVTCDAGAHDLGWRSPWAAGSGVTLVGGGGTVLQPGVDLIRTAKDVPADMPLLIITDGYFEPELHVPGEHAWLLDSHGELAIPTRAPVFRIRAR</sequence>
<dbReference type="InterPro" id="IPR025154">
    <property type="entry name" value="Put_metallopeptidase_dom"/>
</dbReference>
<evidence type="ECO:0000313" key="2">
    <source>
        <dbReference type="EMBL" id="TLK28893.1"/>
    </source>
</evidence>
<dbReference type="PANTHER" id="PTHR38730:SF1">
    <property type="entry name" value="SLL7028 PROTEIN"/>
    <property type="match status" value="1"/>
</dbReference>
<dbReference type="PANTHER" id="PTHR38730">
    <property type="entry name" value="SLL7028 PROTEIN"/>
    <property type="match status" value="1"/>
</dbReference>
<comment type="caution">
    <text evidence="2">The sequence shown here is derived from an EMBL/GenBank/DDBJ whole genome shotgun (WGS) entry which is preliminary data.</text>
</comment>
<evidence type="ECO:0000259" key="1">
    <source>
        <dbReference type="Pfam" id="PF13203"/>
    </source>
</evidence>
<dbReference type="EMBL" id="VBRC01000004">
    <property type="protein sequence ID" value="TLK28893.1"/>
    <property type="molecule type" value="Genomic_DNA"/>
</dbReference>
<evidence type="ECO:0000313" key="3">
    <source>
        <dbReference type="Proteomes" id="UP000308000"/>
    </source>
</evidence>
<feature type="domain" description="Putative metallopeptidase" evidence="1">
    <location>
        <begin position="277"/>
        <end position="532"/>
    </location>
</feature>
<reference evidence="2 3" key="1">
    <citation type="submission" date="2019-04" db="EMBL/GenBank/DDBJ databases">
        <title>Deinococcus metalilatus MA1002 mutant No.5.</title>
        <authorList>
            <person name="Park W."/>
            <person name="Park C."/>
        </authorList>
    </citation>
    <scope>NUCLEOTIDE SEQUENCE [LARGE SCALE GENOMIC DNA]</scope>
    <source>
        <strain evidence="2 3">MA1002-m5</strain>
    </source>
</reference>
<name>A0AAJ5F574_9DEIO</name>
<dbReference type="AlphaFoldDB" id="A0AAJ5F574"/>
<proteinExistence type="predicted"/>
<gene>
    <name evidence="2" type="ORF">FCS05_06920</name>
</gene>
<dbReference type="Proteomes" id="UP000308000">
    <property type="component" value="Unassembled WGS sequence"/>
</dbReference>
<organism evidence="2 3">
    <name type="scientific">Deinococcus metallilatus</name>
    <dbReference type="NCBI Taxonomy" id="1211322"/>
    <lineage>
        <taxon>Bacteria</taxon>
        <taxon>Thermotogati</taxon>
        <taxon>Deinococcota</taxon>
        <taxon>Deinococci</taxon>
        <taxon>Deinococcales</taxon>
        <taxon>Deinococcaceae</taxon>
        <taxon>Deinococcus</taxon>
    </lineage>
</organism>